<dbReference type="InterPro" id="IPR050426">
    <property type="entry name" value="Glycosyltransferase_28"/>
</dbReference>
<comment type="similarity">
    <text evidence="1">Belongs to the glycosyltransferase 28 family.</text>
</comment>
<feature type="domain" description="Erythromycin biosynthesis protein CIII-like C-terminal" evidence="4">
    <location>
        <begin position="221"/>
        <end position="360"/>
    </location>
</feature>
<protein>
    <submittedName>
        <fullName evidence="6">DUF1205 domain-containing protein</fullName>
    </submittedName>
</protein>
<accession>A0ABZ1YLT0</accession>
<dbReference type="InterPro" id="IPR048284">
    <property type="entry name" value="EryCIII-like_N"/>
</dbReference>
<dbReference type="PANTHER" id="PTHR48050:SF13">
    <property type="entry name" value="STEROL 3-BETA-GLUCOSYLTRANSFERASE UGT80A2"/>
    <property type="match status" value="1"/>
</dbReference>
<dbReference type="Proteomes" id="UP001432062">
    <property type="component" value="Chromosome"/>
</dbReference>
<dbReference type="Gene3D" id="3.40.50.2000">
    <property type="entry name" value="Glycogen Phosphorylase B"/>
    <property type="match status" value="2"/>
</dbReference>
<evidence type="ECO:0000256" key="2">
    <source>
        <dbReference type="ARBA" id="ARBA00022676"/>
    </source>
</evidence>
<evidence type="ECO:0000313" key="6">
    <source>
        <dbReference type="EMBL" id="WUV44184.1"/>
    </source>
</evidence>
<reference evidence="6" key="1">
    <citation type="submission" date="2022-10" db="EMBL/GenBank/DDBJ databases">
        <title>The complete genomes of actinobacterial strains from the NBC collection.</title>
        <authorList>
            <person name="Joergensen T.S."/>
            <person name="Alvarez Arevalo M."/>
            <person name="Sterndorff E.B."/>
            <person name="Faurdal D."/>
            <person name="Vuksanovic O."/>
            <person name="Mourched A.-S."/>
            <person name="Charusanti P."/>
            <person name="Shaw S."/>
            <person name="Blin K."/>
            <person name="Weber T."/>
        </authorList>
    </citation>
    <scope>NUCLEOTIDE SEQUENCE</scope>
    <source>
        <strain evidence="6">NBC_01482</strain>
    </source>
</reference>
<dbReference type="CDD" id="cd03784">
    <property type="entry name" value="GT1_Gtf-like"/>
    <property type="match status" value="1"/>
</dbReference>
<gene>
    <name evidence="6" type="ORF">OG563_34145</name>
</gene>
<dbReference type="SUPFAM" id="SSF53756">
    <property type="entry name" value="UDP-Glycosyltransferase/glycogen phosphorylase"/>
    <property type="match status" value="1"/>
</dbReference>
<evidence type="ECO:0000259" key="4">
    <source>
        <dbReference type="Pfam" id="PF06722"/>
    </source>
</evidence>
<keyword evidence="3" id="KW-0808">Transferase</keyword>
<dbReference type="InterPro" id="IPR002213">
    <property type="entry name" value="UDP_glucos_trans"/>
</dbReference>
<dbReference type="PANTHER" id="PTHR48050">
    <property type="entry name" value="STEROL 3-BETA-GLUCOSYLTRANSFERASE"/>
    <property type="match status" value="1"/>
</dbReference>
<dbReference type="Pfam" id="PF21036">
    <property type="entry name" value="EryCIII-like_N"/>
    <property type="match status" value="1"/>
</dbReference>
<evidence type="ECO:0000259" key="5">
    <source>
        <dbReference type="Pfam" id="PF21036"/>
    </source>
</evidence>
<dbReference type="EMBL" id="CP109441">
    <property type="protein sequence ID" value="WUV44184.1"/>
    <property type="molecule type" value="Genomic_DNA"/>
</dbReference>
<proteinExistence type="inferred from homology"/>
<evidence type="ECO:0000256" key="1">
    <source>
        <dbReference type="ARBA" id="ARBA00006962"/>
    </source>
</evidence>
<evidence type="ECO:0000256" key="3">
    <source>
        <dbReference type="ARBA" id="ARBA00022679"/>
    </source>
</evidence>
<dbReference type="RefSeq" id="WP_329407010.1">
    <property type="nucleotide sequence ID" value="NZ_CP109441.1"/>
</dbReference>
<dbReference type="Pfam" id="PF06722">
    <property type="entry name" value="EryCIII-like_C"/>
    <property type="match status" value="1"/>
</dbReference>
<organism evidence="6 7">
    <name type="scientific">Nocardia vinacea</name>
    <dbReference type="NCBI Taxonomy" id="96468"/>
    <lineage>
        <taxon>Bacteria</taxon>
        <taxon>Bacillati</taxon>
        <taxon>Actinomycetota</taxon>
        <taxon>Actinomycetes</taxon>
        <taxon>Mycobacteriales</taxon>
        <taxon>Nocardiaceae</taxon>
        <taxon>Nocardia</taxon>
    </lineage>
</organism>
<name>A0ABZ1YLT0_9NOCA</name>
<feature type="domain" description="Erythromycin biosynthesis protein CIII-like N-terminal" evidence="5">
    <location>
        <begin position="21"/>
        <end position="206"/>
    </location>
</feature>
<keyword evidence="2" id="KW-0328">Glycosyltransferase</keyword>
<keyword evidence="7" id="KW-1185">Reference proteome</keyword>
<dbReference type="InterPro" id="IPR010610">
    <property type="entry name" value="EryCIII-like_C"/>
</dbReference>
<sequence>MFVATPLIGHLFPMMPLAMHLRAEGHRVLVATGGDAATAVSADVPVVDVAPRIGHIRAVAQGLGLHPVLALRSAAGMADARGGAHVFAVTNKPMIDKLIRVAARFTPDIVVHEPFASAAAIAAAHLGVPTVLHNIALDDGTVIRRELLRLLGGADIPASTATLSIAPPSIVSVPGWPLQYIPYSTPGASTPRFLLDSPRRPRIVVTRSTMLGDGPDAMLRSVLRAAPDVDADIVIVRPNRTVMRATNLPGNVRTVGWIALHAVLPTCTAMVNHGGAGSVYAALRAGIPQLATPAPGDRRWNAVSVQRRGAGIAVLGRTITAAHLHTLITDARLADAARAVAAEVATMPAINEVAAQVLALGNNRPPLRHS</sequence>
<evidence type="ECO:0000313" key="7">
    <source>
        <dbReference type="Proteomes" id="UP001432062"/>
    </source>
</evidence>